<dbReference type="InterPro" id="IPR047187">
    <property type="entry name" value="SF1_C_Upf1"/>
</dbReference>
<accession>A0ABM3LQ54</accession>
<evidence type="ECO:0000259" key="4">
    <source>
        <dbReference type="Pfam" id="PF25396"/>
    </source>
</evidence>
<evidence type="ECO:0000259" key="3">
    <source>
        <dbReference type="Pfam" id="PF13087"/>
    </source>
</evidence>
<dbReference type="Pfam" id="PF25396">
    <property type="entry name" value="ZNFX1"/>
    <property type="match status" value="1"/>
</dbReference>
<dbReference type="Proteomes" id="UP001652582">
    <property type="component" value="Chromosome 14"/>
</dbReference>
<dbReference type="SUPFAM" id="SSF52540">
    <property type="entry name" value="P-loop containing nucleoside triphosphate hydrolases"/>
    <property type="match status" value="1"/>
</dbReference>
<keyword evidence="5" id="KW-1185">Reference proteome</keyword>
<dbReference type="GeneID" id="112048769"/>
<dbReference type="Pfam" id="PF13086">
    <property type="entry name" value="AAA_11"/>
    <property type="match status" value="1"/>
</dbReference>
<feature type="coiled-coil region" evidence="1">
    <location>
        <begin position="601"/>
        <end position="628"/>
    </location>
</feature>
<protein>
    <submittedName>
        <fullName evidence="6">NFX1-type zinc finger-containing protein 1</fullName>
    </submittedName>
</protein>
<keyword evidence="1" id="KW-0175">Coiled coil</keyword>
<feature type="domain" description="DNA2/NAM7 helicase helicase" evidence="2">
    <location>
        <begin position="489"/>
        <end position="884"/>
    </location>
</feature>
<feature type="domain" description="ZNFX1" evidence="4">
    <location>
        <begin position="307"/>
        <end position="414"/>
    </location>
</feature>
<dbReference type="Pfam" id="PF13087">
    <property type="entry name" value="AAA_12"/>
    <property type="match status" value="1"/>
</dbReference>
<evidence type="ECO:0000313" key="5">
    <source>
        <dbReference type="Proteomes" id="UP001652582"/>
    </source>
</evidence>
<proteinExistence type="predicted"/>
<reference evidence="6" key="1">
    <citation type="submission" date="2025-08" db="UniProtKB">
        <authorList>
            <consortium name="RefSeq"/>
        </authorList>
    </citation>
    <scope>IDENTIFICATION</scope>
</reference>
<feature type="domain" description="DNA2/NAM7 helicase-like C-terminal" evidence="3">
    <location>
        <begin position="897"/>
        <end position="1081"/>
    </location>
</feature>
<evidence type="ECO:0000259" key="2">
    <source>
        <dbReference type="Pfam" id="PF13086"/>
    </source>
</evidence>
<name>A0ABM3LQ54_BICAN</name>
<dbReference type="InterPro" id="IPR041677">
    <property type="entry name" value="DNA2/NAM7_AAA_11"/>
</dbReference>
<dbReference type="InterPro" id="IPR045055">
    <property type="entry name" value="DNA2/NAM7-like"/>
</dbReference>
<dbReference type="PANTHER" id="PTHR10887:SF341">
    <property type="entry name" value="NFX1-TYPE ZINC FINGER-CONTAINING PROTEIN 1"/>
    <property type="match status" value="1"/>
</dbReference>
<dbReference type="RefSeq" id="XP_052741212.1">
    <property type="nucleotide sequence ID" value="XM_052885252.1"/>
</dbReference>
<dbReference type="CDD" id="cd18808">
    <property type="entry name" value="SF1_C_Upf1"/>
    <property type="match status" value="1"/>
</dbReference>
<dbReference type="Gene3D" id="3.40.50.300">
    <property type="entry name" value="P-loop containing nucleotide triphosphate hydrolases"/>
    <property type="match status" value="3"/>
</dbReference>
<feature type="coiled-coil region" evidence="1">
    <location>
        <begin position="781"/>
        <end position="815"/>
    </location>
</feature>
<evidence type="ECO:0000313" key="6">
    <source>
        <dbReference type="RefSeq" id="XP_052741212.1"/>
    </source>
</evidence>
<evidence type="ECO:0000256" key="1">
    <source>
        <dbReference type="SAM" id="Coils"/>
    </source>
</evidence>
<gene>
    <name evidence="6" type="primary">LOC112048769</name>
</gene>
<organism evidence="5 6">
    <name type="scientific">Bicyclus anynana</name>
    <name type="common">Squinting bush brown butterfly</name>
    <dbReference type="NCBI Taxonomy" id="110368"/>
    <lineage>
        <taxon>Eukaryota</taxon>
        <taxon>Metazoa</taxon>
        <taxon>Ecdysozoa</taxon>
        <taxon>Arthropoda</taxon>
        <taxon>Hexapoda</taxon>
        <taxon>Insecta</taxon>
        <taxon>Pterygota</taxon>
        <taxon>Neoptera</taxon>
        <taxon>Endopterygota</taxon>
        <taxon>Lepidoptera</taxon>
        <taxon>Glossata</taxon>
        <taxon>Ditrysia</taxon>
        <taxon>Papilionoidea</taxon>
        <taxon>Nymphalidae</taxon>
        <taxon>Satyrinae</taxon>
        <taxon>Satyrini</taxon>
        <taxon>Mycalesina</taxon>
        <taxon>Bicyclus</taxon>
    </lineage>
</organism>
<dbReference type="InterPro" id="IPR041679">
    <property type="entry name" value="DNA2/NAM7-like_C"/>
</dbReference>
<dbReference type="PANTHER" id="PTHR10887">
    <property type="entry name" value="DNA2/NAM7 HELICASE FAMILY"/>
    <property type="match status" value="1"/>
</dbReference>
<sequence>MSETTKSLRIDWFDGTVIEETRPSTSQFTEDVETPPPPKLQECEKKPIGFKRLYDISQLVPPILNLELSNRPGFWSLLDTDLKGDFIVLLVKIFGLLYKSVDPKEKSKIGFLLRTKFEKSGFLMKLRTYLSDLPRVKIVDKKMNMQLWNDVESFYFNVLNLCESIFRYGGHTKEFLEDLCKVVEMAEISASGVEDEHTETISEKFYEQIYNLKTEILKSIMDNSEEETSESSTVRPDPNSFRNLNIFPNKEDLLGENKVEIVPNIINGAYSSVEHYLDLQFKLLREDCFGPLREGICKYLKNPSKRRHENIRVYPKVRIIRTYVSNNKVGHLVDIAWAERVSNTSVDCRKCAYSKRLMFGSLLLFTSDNFQNILCASVLDSNLDLLKYGYIAVSFESCESTAVFSQTYLMVESEIFFEPYHRVLKVFKESRYDSLPMKKYIVEVQKESSAPAYLTPETMYSIQNSSKNDEISFPVLDTNQWPSPQSFGLDQSQFDAYKFALTREFAVIQGPPGTGKTYLGVKIASTILKNVSLEGTPMLVICYTNHALDQFLEGILNVTDSIVRLGSQSKSKILEPYNLNAMRTKIKCKFSYLYAKKRSELEKIFKIMTDLQTEIEKCEKEIISYKTIKKYLKIGEDSFELKKFDEDCILTWLFGHSDQSSDDSVTSDENNDLEDWEKQFDEVDVSDKIETCFSEQWALKEIESMEKSIQCLLFDDNVNREQIEWKNMVHKLQNQVDFIKKRLGCFKNYMAKTHVISKENEIPKEQNPYKLTIDERWKIYFAALEAIKENLMMKMNKYLNQHNSVNEELEEVSTLIDSEVVKSVRVVAVTTTLAARRHDLMNRLQCPIVIVEEAAEVLEAHIVASLTDKCQHLILIGDHKQLRPNAAHYELAKNYNLEISLFERMIRNGVHARTLTTQRRMRANFVKLLVPVIYDRLDSHPTVLSYPNVRGMRNTLFFYTHDAWEDSEEDSWSHKNTLEAKWCLSLANYLRKMKYDSKDITILTTYNGQATFIKEISKRFPLLQDVKITVVDNYQGEENRIVILSLVRSNRHDNIGFLAAANRICVALSRAKEGFYMFGNMSVLRSASQIWRHIHNELVAQNAIGKEIVLQCEQHKDKHLHVSNLEDIDNCLKGSCLRICNQTE</sequence>
<dbReference type="InterPro" id="IPR057373">
    <property type="entry name" value="ZNFX1"/>
</dbReference>
<dbReference type="InterPro" id="IPR027417">
    <property type="entry name" value="P-loop_NTPase"/>
</dbReference>